<name>A0AAV9HKG3_9PEZI</name>
<evidence type="ECO:0000313" key="4">
    <source>
        <dbReference type="Proteomes" id="UP001321749"/>
    </source>
</evidence>
<organism evidence="3 4">
    <name type="scientific">Cladorrhinum samala</name>
    <dbReference type="NCBI Taxonomy" id="585594"/>
    <lineage>
        <taxon>Eukaryota</taxon>
        <taxon>Fungi</taxon>
        <taxon>Dikarya</taxon>
        <taxon>Ascomycota</taxon>
        <taxon>Pezizomycotina</taxon>
        <taxon>Sordariomycetes</taxon>
        <taxon>Sordariomycetidae</taxon>
        <taxon>Sordariales</taxon>
        <taxon>Podosporaceae</taxon>
        <taxon>Cladorrhinum</taxon>
    </lineage>
</organism>
<dbReference type="Proteomes" id="UP001321749">
    <property type="component" value="Unassembled WGS sequence"/>
</dbReference>
<reference evidence="3" key="2">
    <citation type="submission" date="2023-06" db="EMBL/GenBank/DDBJ databases">
        <authorList>
            <consortium name="Lawrence Berkeley National Laboratory"/>
            <person name="Mondo S.J."/>
            <person name="Hensen N."/>
            <person name="Bonometti L."/>
            <person name="Westerberg I."/>
            <person name="Brannstrom I.O."/>
            <person name="Guillou S."/>
            <person name="Cros-Aarteil S."/>
            <person name="Calhoun S."/>
            <person name="Haridas S."/>
            <person name="Kuo A."/>
            <person name="Pangilinan J."/>
            <person name="Riley R."/>
            <person name="Labutti K."/>
            <person name="Andreopoulos B."/>
            <person name="Lipzen A."/>
            <person name="Chen C."/>
            <person name="Yanf M."/>
            <person name="Daum C."/>
            <person name="Ng V."/>
            <person name="Clum A."/>
            <person name="Steindorff A."/>
            <person name="Ohm R."/>
            <person name="Martin F."/>
            <person name="Silar P."/>
            <person name="Natvig D."/>
            <person name="Lalanne C."/>
            <person name="Gautier V."/>
            <person name="Ament-Velasquez S.L."/>
            <person name="Kruys A."/>
            <person name="Hutchinson M.I."/>
            <person name="Powell A.J."/>
            <person name="Barry K."/>
            <person name="Miller A.N."/>
            <person name="Grigoriev I.V."/>
            <person name="Debuchy R."/>
            <person name="Gladieux P."/>
            <person name="Thoren M.H."/>
            <person name="Johannesson H."/>
        </authorList>
    </citation>
    <scope>NUCLEOTIDE SEQUENCE</scope>
    <source>
        <strain evidence="3">PSN324</strain>
    </source>
</reference>
<feature type="region of interest" description="Disordered" evidence="1">
    <location>
        <begin position="339"/>
        <end position="417"/>
    </location>
</feature>
<keyword evidence="2" id="KW-0472">Membrane</keyword>
<protein>
    <submittedName>
        <fullName evidence="3">Uncharacterized protein</fullName>
    </submittedName>
</protein>
<evidence type="ECO:0000313" key="3">
    <source>
        <dbReference type="EMBL" id="KAK4460554.1"/>
    </source>
</evidence>
<keyword evidence="2" id="KW-1133">Transmembrane helix</keyword>
<reference evidence="3" key="1">
    <citation type="journal article" date="2023" name="Mol. Phylogenet. Evol.">
        <title>Genome-scale phylogeny and comparative genomics of the fungal order Sordariales.</title>
        <authorList>
            <person name="Hensen N."/>
            <person name="Bonometti L."/>
            <person name="Westerberg I."/>
            <person name="Brannstrom I.O."/>
            <person name="Guillou S."/>
            <person name="Cros-Aarteil S."/>
            <person name="Calhoun S."/>
            <person name="Haridas S."/>
            <person name="Kuo A."/>
            <person name="Mondo S."/>
            <person name="Pangilinan J."/>
            <person name="Riley R."/>
            <person name="LaButti K."/>
            <person name="Andreopoulos B."/>
            <person name="Lipzen A."/>
            <person name="Chen C."/>
            <person name="Yan M."/>
            <person name="Daum C."/>
            <person name="Ng V."/>
            <person name="Clum A."/>
            <person name="Steindorff A."/>
            <person name="Ohm R.A."/>
            <person name="Martin F."/>
            <person name="Silar P."/>
            <person name="Natvig D.O."/>
            <person name="Lalanne C."/>
            <person name="Gautier V."/>
            <person name="Ament-Velasquez S.L."/>
            <person name="Kruys A."/>
            <person name="Hutchinson M.I."/>
            <person name="Powell A.J."/>
            <person name="Barry K."/>
            <person name="Miller A.N."/>
            <person name="Grigoriev I.V."/>
            <person name="Debuchy R."/>
            <person name="Gladieux P."/>
            <person name="Hiltunen Thoren M."/>
            <person name="Johannesson H."/>
        </authorList>
    </citation>
    <scope>NUCLEOTIDE SEQUENCE</scope>
    <source>
        <strain evidence="3">PSN324</strain>
    </source>
</reference>
<evidence type="ECO:0000256" key="1">
    <source>
        <dbReference type="SAM" id="MobiDB-lite"/>
    </source>
</evidence>
<proteinExistence type="predicted"/>
<evidence type="ECO:0000256" key="2">
    <source>
        <dbReference type="SAM" id="Phobius"/>
    </source>
</evidence>
<keyword evidence="4" id="KW-1185">Reference proteome</keyword>
<gene>
    <name evidence="3" type="ORF">QBC42DRAFT_180680</name>
</gene>
<sequence>MDSILTSEARTILGPLATIFSPPASCTIVHGLCSTCSTAWRAQTCVPTTVQDNPSCWPPTTSAAPTGGAFMLGWGFYSPGVVCPTGHYEACSATAGGAQGWQVQYLMEPSETFAGCCPLGFRCHNENGQTCISEAVSTSFATVSCIDGTSNNFGYMTVPQTEHALPKVTIYAPMIQLAWKPTDHLLRSAFATSPTISYITPTSTNVSRASSGLSTGTIAGIAVGVAASVFGLLVTVFFVWRASRSRDRGSHVESQKSLPPGYSESPGYSEPTSPAELKHHTILYTGVAVDQDRPCDAKFSYGPAVTVLAELGCDGPVELPGPEIGPRELMSRDMLMEDEPKQDDVDGDGDGDGEGRGEPEGGLGPTHPEGGPEGSQAEGDLEGSQAENGLGGTKADNVLGETQTDNGLGGNRSRKES</sequence>
<keyword evidence="2" id="KW-0812">Transmembrane</keyword>
<feature type="transmembrane region" description="Helical" evidence="2">
    <location>
        <begin position="218"/>
        <end position="240"/>
    </location>
</feature>
<comment type="caution">
    <text evidence="3">The sequence shown here is derived from an EMBL/GenBank/DDBJ whole genome shotgun (WGS) entry which is preliminary data.</text>
</comment>
<dbReference type="AlphaFoldDB" id="A0AAV9HKG3"/>
<dbReference type="EMBL" id="MU865009">
    <property type="protein sequence ID" value="KAK4460554.1"/>
    <property type="molecule type" value="Genomic_DNA"/>
</dbReference>
<feature type="region of interest" description="Disordered" evidence="1">
    <location>
        <begin position="249"/>
        <end position="274"/>
    </location>
</feature>
<accession>A0AAV9HKG3</accession>